<reference evidence="2" key="1">
    <citation type="submission" date="2019-08" db="EMBL/GenBank/DDBJ databases">
        <authorList>
            <person name="Kucharzyk K."/>
            <person name="Murdoch R.W."/>
            <person name="Higgins S."/>
            <person name="Loffler F."/>
        </authorList>
    </citation>
    <scope>NUCLEOTIDE SEQUENCE</scope>
</reference>
<gene>
    <name evidence="2" type="ORF">SDC9_55096</name>
</gene>
<organism evidence="2">
    <name type="scientific">bioreactor metagenome</name>
    <dbReference type="NCBI Taxonomy" id="1076179"/>
    <lineage>
        <taxon>unclassified sequences</taxon>
        <taxon>metagenomes</taxon>
        <taxon>ecological metagenomes</taxon>
    </lineage>
</organism>
<evidence type="ECO:0000313" key="2">
    <source>
        <dbReference type="EMBL" id="MPM08780.1"/>
    </source>
</evidence>
<comment type="caution">
    <text evidence="2">The sequence shown here is derived from an EMBL/GenBank/DDBJ whole genome shotgun (WGS) entry which is preliminary data.</text>
</comment>
<proteinExistence type="predicted"/>
<sequence>MIDFLLYLLCCILELRSGILYILDDCLHPLLDEVEAMIFLVLCTKQINDHQGNQKQDYREQKFKTHTAPPKNQSTREANSFQELTTRSASS</sequence>
<evidence type="ECO:0000256" key="1">
    <source>
        <dbReference type="SAM" id="MobiDB-lite"/>
    </source>
</evidence>
<feature type="region of interest" description="Disordered" evidence="1">
    <location>
        <begin position="52"/>
        <end position="91"/>
    </location>
</feature>
<accession>A0A644WXZ7</accession>
<name>A0A644WXZ7_9ZZZZ</name>
<dbReference type="EMBL" id="VSSQ01001489">
    <property type="protein sequence ID" value="MPM08780.1"/>
    <property type="molecule type" value="Genomic_DNA"/>
</dbReference>
<dbReference type="AlphaFoldDB" id="A0A644WXZ7"/>
<feature type="compositionally biased region" description="Polar residues" evidence="1">
    <location>
        <begin position="70"/>
        <end position="91"/>
    </location>
</feature>
<protein>
    <submittedName>
        <fullName evidence="2">Uncharacterized protein</fullName>
    </submittedName>
</protein>